<organism evidence="16 17">
    <name type="scientific">Cnephaeus nilssonii</name>
    <name type="common">Northern bat</name>
    <name type="synonym">Eptesicus nilssonii</name>
    <dbReference type="NCBI Taxonomy" id="3371016"/>
    <lineage>
        <taxon>Eukaryota</taxon>
        <taxon>Metazoa</taxon>
        <taxon>Chordata</taxon>
        <taxon>Craniata</taxon>
        <taxon>Vertebrata</taxon>
        <taxon>Euteleostomi</taxon>
        <taxon>Mammalia</taxon>
        <taxon>Eutheria</taxon>
        <taxon>Laurasiatheria</taxon>
        <taxon>Chiroptera</taxon>
        <taxon>Yangochiroptera</taxon>
        <taxon>Vespertilionidae</taxon>
        <taxon>Cnephaeus</taxon>
    </lineage>
</organism>
<dbReference type="GO" id="GO:0006954">
    <property type="term" value="P:inflammatory response"/>
    <property type="evidence" value="ECO:0007669"/>
    <property type="project" value="InterPro"/>
</dbReference>
<evidence type="ECO:0000256" key="8">
    <source>
        <dbReference type="ARBA" id="ARBA00023157"/>
    </source>
</evidence>
<comment type="subcellular location">
    <subcellularLocation>
        <location evidence="1">Cell membrane</location>
        <topology evidence="1">Multi-pass membrane protein</topology>
    </subcellularLocation>
</comment>
<dbReference type="GO" id="GO:0004947">
    <property type="term" value="F:bradykinin receptor activity"/>
    <property type="evidence" value="ECO:0007669"/>
    <property type="project" value="InterPro"/>
</dbReference>
<evidence type="ECO:0000256" key="10">
    <source>
        <dbReference type="ARBA" id="ARBA00023180"/>
    </source>
</evidence>
<evidence type="ECO:0000256" key="4">
    <source>
        <dbReference type="ARBA" id="ARBA00022692"/>
    </source>
</evidence>
<dbReference type="EMBL" id="JAULJE010000009">
    <property type="protein sequence ID" value="KAK1339492.1"/>
    <property type="molecule type" value="Genomic_DNA"/>
</dbReference>
<keyword evidence="3" id="KW-1003">Cell membrane</keyword>
<keyword evidence="8" id="KW-1015">Disulfide bond</keyword>
<evidence type="ECO:0000256" key="7">
    <source>
        <dbReference type="ARBA" id="ARBA00023136"/>
    </source>
</evidence>
<dbReference type="GO" id="GO:0007204">
    <property type="term" value="P:positive regulation of cytosolic calcium ion concentration"/>
    <property type="evidence" value="ECO:0007669"/>
    <property type="project" value="TreeGrafter"/>
</dbReference>
<feature type="domain" description="G-protein coupled receptors family 1 profile" evidence="15">
    <location>
        <begin position="244"/>
        <end position="484"/>
    </location>
</feature>
<feature type="region of interest" description="Disordered" evidence="13">
    <location>
        <begin position="1"/>
        <end position="30"/>
    </location>
</feature>
<keyword evidence="7 14" id="KW-0472">Membrane</keyword>
<dbReference type="PROSITE" id="PS50262">
    <property type="entry name" value="G_PROTEIN_RECEP_F1_2"/>
    <property type="match status" value="1"/>
</dbReference>
<evidence type="ECO:0000256" key="11">
    <source>
        <dbReference type="ARBA" id="ARBA00023224"/>
    </source>
</evidence>
<dbReference type="AlphaFoldDB" id="A0AA40HZ29"/>
<evidence type="ECO:0000256" key="9">
    <source>
        <dbReference type="ARBA" id="ARBA00023170"/>
    </source>
</evidence>
<dbReference type="GO" id="GO:0016493">
    <property type="term" value="F:C-C chemokine receptor activity"/>
    <property type="evidence" value="ECO:0007669"/>
    <property type="project" value="TreeGrafter"/>
</dbReference>
<dbReference type="Gene3D" id="1.20.1070.10">
    <property type="entry name" value="Rhodopsin 7-helix transmembrane proteins"/>
    <property type="match status" value="1"/>
</dbReference>
<keyword evidence="11" id="KW-0807">Transducer</keyword>
<feature type="region of interest" description="Disordered" evidence="13">
    <location>
        <begin position="141"/>
        <end position="165"/>
    </location>
</feature>
<evidence type="ECO:0000313" key="16">
    <source>
        <dbReference type="EMBL" id="KAK1339492.1"/>
    </source>
</evidence>
<dbReference type="PANTHER" id="PTHR10489">
    <property type="entry name" value="CELL ADHESION MOLECULE"/>
    <property type="match status" value="1"/>
</dbReference>
<keyword evidence="5 14" id="KW-1133">Transmembrane helix</keyword>
<dbReference type="GO" id="GO:0009612">
    <property type="term" value="P:response to mechanical stimulus"/>
    <property type="evidence" value="ECO:0007669"/>
    <property type="project" value="InterPro"/>
</dbReference>
<gene>
    <name evidence="16" type="ORF">QTO34_020175</name>
</gene>
<dbReference type="PRINTS" id="PR00425">
    <property type="entry name" value="BRADYKININR"/>
</dbReference>
<accession>A0AA40HZ29</accession>
<comment type="caution">
    <text evidence="16">The sequence shown here is derived from an EMBL/GenBank/DDBJ whole genome shotgun (WGS) entry which is preliminary data.</text>
</comment>
<dbReference type="InterPro" id="IPR017452">
    <property type="entry name" value="GPCR_Rhodpsn_7TM"/>
</dbReference>
<dbReference type="GO" id="GO:0019722">
    <property type="term" value="P:calcium-mediated signaling"/>
    <property type="evidence" value="ECO:0007669"/>
    <property type="project" value="TreeGrafter"/>
</dbReference>
<dbReference type="InterPro" id="IPR000276">
    <property type="entry name" value="GPCR_Rhodpsn"/>
</dbReference>
<dbReference type="SUPFAM" id="SSF81321">
    <property type="entry name" value="Family A G protein-coupled receptor-like"/>
    <property type="match status" value="1"/>
</dbReference>
<comment type="function">
    <text evidence="12">This is a receptor for bradykinin. Could be a factor in chronic pain and inflammation.</text>
</comment>
<evidence type="ECO:0000256" key="5">
    <source>
        <dbReference type="ARBA" id="ARBA00022989"/>
    </source>
</evidence>
<dbReference type="PANTHER" id="PTHR10489:SF957">
    <property type="entry name" value="B2 BRADYKININ RECEPTOR"/>
    <property type="match status" value="1"/>
</dbReference>
<dbReference type="InterPro" id="IPR000496">
    <property type="entry name" value="Brdyknn_rcpt"/>
</dbReference>
<protein>
    <recommendedName>
        <fullName evidence="2">B1 bradykinin receptor</fullName>
    </recommendedName>
</protein>
<dbReference type="Pfam" id="PF00001">
    <property type="entry name" value="7tm_1"/>
    <property type="match status" value="1"/>
</dbReference>
<keyword evidence="6" id="KW-0297">G-protein coupled receptor</keyword>
<evidence type="ECO:0000256" key="12">
    <source>
        <dbReference type="ARBA" id="ARBA00025112"/>
    </source>
</evidence>
<keyword evidence="9" id="KW-0675">Receptor</keyword>
<evidence type="ECO:0000256" key="13">
    <source>
        <dbReference type="SAM" id="MobiDB-lite"/>
    </source>
</evidence>
<evidence type="ECO:0000256" key="2">
    <source>
        <dbReference type="ARBA" id="ARBA00021062"/>
    </source>
</evidence>
<dbReference type="GO" id="GO:0019957">
    <property type="term" value="F:C-C chemokine binding"/>
    <property type="evidence" value="ECO:0007669"/>
    <property type="project" value="TreeGrafter"/>
</dbReference>
<dbReference type="GO" id="GO:0006955">
    <property type="term" value="P:immune response"/>
    <property type="evidence" value="ECO:0007669"/>
    <property type="project" value="TreeGrafter"/>
</dbReference>
<evidence type="ECO:0000259" key="15">
    <source>
        <dbReference type="PROSITE" id="PS50262"/>
    </source>
</evidence>
<sequence length="525" mass="56751">MGTFQWAPPDAAAEPRPSEPPLSARGRRRLAGPRGCQRAVWSAFGERGVLALLKLASSIPGDRIVLSHAHACQSERPSVALGTVVTGSLTLSPAPAEGTPASAPFVGRVAAAWWGGGGVGRSSEAQSNFSFKTTARFPPSETLTFSATPPVTSSEGAERFPEQTTPPEAAIAVRRKTQLKSRSSSLPESLWMASWALLALQPSNQSQLLPPNATSCEDDAGRPGTCCTGCCPPSSSRLLLRAAGQPLRAVRLPPAPARLSAAEIYLANLAASDLVFVLGLPFWAENIWNQFHWPFGAALCRVVNGVIKANLFISIFLVVAISRDRYCALVHPMASRRRRRRRLAQVTCLLIWAVGGLLSVPTFLLRSVKVVPDLNVSACVLRLPHQAWHFARMVELNVVGFLLPLAPSSSSTTTSWPPCAGGPRSWGARCGGPGEGKPTALILTLVAAFLVCWAPYHFFAFLEFLVQWANFFAFINSCLNPVIYVFVGQLFRTQVWELYKKCAPGSLAAMSSSQRKEIPQLFWRN</sequence>
<evidence type="ECO:0000256" key="14">
    <source>
        <dbReference type="SAM" id="Phobius"/>
    </source>
</evidence>
<evidence type="ECO:0000256" key="6">
    <source>
        <dbReference type="ARBA" id="ARBA00023040"/>
    </source>
</evidence>
<evidence type="ECO:0000256" key="1">
    <source>
        <dbReference type="ARBA" id="ARBA00004651"/>
    </source>
</evidence>
<dbReference type="PRINTS" id="PR00237">
    <property type="entry name" value="GPCRRHODOPSN"/>
</dbReference>
<name>A0AA40HZ29_CNENI</name>
<feature type="transmembrane region" description="Helical" evidence="14">
    <location>
        <begin position="343"/>
        <end position="367"/>
    </location>
</feature>
<feature type="compositionally biased region" description="Polar residues" evidence="13">
    <location>
        <begin position="141"/>
        <end position="155"/>
    </location>
</feature>
<keyword evidence="4 14" id="KW-0812">Transmembrane</keyword>
<dbReference type="InterPro" id="IPR050119">
    <property type="entry name" value="CCR1-9-like"/>
</dbReference>
<dbReference type="InterPro" id="IPR001186">
    <property type="entry name" value="Brdyknn_1_rcpt"/>
</dbReference>
<dbReference type="Proteomes" id="UP001177744">
    <property type="component" value="Unassembled WGS sequence"/>
</dbReference>
<keyword evidence="17" id="KW-1185">Reference proteome</keyword>
<evidence type="ECO:0000313" key="17">
    <source>
        <dbReference type="Proteomes" id="UP001177744"/>
    </source>
</evidence>
<dbReference type="GO" id="GO:0009897">
    <property type="term" value="C:external side of plasma membrane"/>
    <property type="evidence" value="ECO:0007669"/>
    <property type="project" value="TreeGrafter"/>
</dbReference>
<feature type="transmembrane region" description="Helical" evidence="14">
    <location>
        <begin position="295"/>
        <end position="322"/>
    </location>
</feature>
<feature type="transmembrane region" description="Helical" evidence="14">
    <location>
        <begin position="471"/>
        <end position="491"/>
    </location>
</feature>
<keyword evidence="10" id="KW-0325">Glycoprotein</keyword>
<dbReference type="PRINTS" id="PR00993">
    <property type="entry name" value="BRADYKINNB1R"/>
</dbReference>
<dbReference type="GO" id="GO:0060326">
    <property type="term" value="P:cell chemotaxis"/>
    <property type="evidence" value="ECO:0007669"/>
    <property type="project" value="TreeGrafter"/>
</dbReference>
<reference evidence="16" key="1">
    <citation type="submission" date="2023-06" db="EMBL/GenBank/DDBJ databases">
        <title>Reference genome for the Northern bat (Eptesicus nilssonii), a most northern bat species.</title>
        <authorList>
            <person name="Laine V.N."/>
            <person name="Pulliainen A.T."/>
            <person name="Lilley T.M."/>
        </authorList>
    </citation>
    <scope>NUCLEOTIDE SEQUENCE</scope>
    <source>
        <strain evidence="16">BLF_Eptnil</strain>
        <tissue evidence="16">Kidney</tissue>
    </source>
</reference>
<evidence type="ECO:0000256" key="3">
    <source>
        <dbReference type="ARBA" id="ARBA00022475"/>
    </source>
</evidence>
<proteinExistence type="predicted"/>
<feature type="transmembrane region" description="Helical" evidence="14">
    <location>
        <begin position="439"/>
        <end position="459"/>
    </location>
</feature>